<protein>
    <submittedName>
        <fullName evidence="1">Uncharacterized protein</fullName>
    </submittedName>
</protein>
<dbReference type="EMBL" id="LFYR01000729">
    <property type="protein sequence ID" value="KMZ70407.1"/>
    <property type="molecule type" value="Genomic_DNA"/>
</dbReference>
<gene>
    <name evidence="1" type="ORF">ZOSMA_1G03900</name>
</gene>
<name>A0A0K9PQ96_ZOSMR</name>
<reference evidence="2" key="1">
    <citation type="journal article" date="2016" name="Nature">
        <title>The genome of the seagrass Zostera marina reveals angiosperm adaptation to the sea.</title>
        <authorList>
            <person name="Olsen J.L."/>
            <person name="Rouze P."/>
            <person name="Verhelst B."/>
            <person name="Lin Y.-C."/>
            <person name="Bayer T."/>
            <person name="Collen J."/>
            <person name="Dattolo E."/>
            <person name="De Paoli E."/>
            <person name="Dittami S."/>
            <person name="Maumus F."/>
            <person name="Michel G."/>
            <person name="Kersting A."/>
            <person name="Lauritano C."/>
            <person name="Lohaus R."/>
            <person name="Toepel M."/>
            <person name="Tonon T."/>
            <person name="Vanneste K."/>
            <person name="Amirebrahimi M."/>
            <person name="Brakel J."/>
            <person name="Bostroem C."/>
            <person name="Chovatia M."/>
            <person name="Grimwood J."/>
            <person name="Jenkins J.W."/>
            <person name="Jueterbock A."/>
            <person name="Mraz A."/>
            <person name="Stam W.T."/>
            <person name="Tice H."/>
            <person name="Bornberg-Bauer E."/>
            <person name="Green P.J."/>
            <person name="Pearson G.A."/>
            <person name="Procaccini G."/>
            <person name="Duarte C.M."/>
            <person name="Schmutz J."/>
            <person name="Reusch T.B.H."/>
            <person name="Van de Peer Y."/>
        </authorList>
    </citation>
    <scope>NUCLEOTIDE SEQUENCE [LARGE SCALE GENOMIC DNA]</scope>
    <source>
        <strain evidence="2">cv. Finnish</strain>
    </source>
</reference>
<dbReference type="Proteomes" id="UP000036987">
    <property type="component" value="Unassembled WGS sequence"/>
</dbReference>
<organism evidence="1 2">
    <name type="scientific">Zostera marina</name>
    <name type="common">Eelgrass</name>
    <dbReference type="NCBI Taxonomy" id="29655"/>
    <lineage>
        <taxon>Eukaryota</taxon>
        <taxon>Viridiplantae</taxon>
        <taxon>Streptophyta</taxon>
        <taxon>Embryophyta</taxon>
        <taxon>Tracheophyta</taxon>
        <taxon>Spermatophyta</taxon>
        <taxon>Magnoliopsida</taxon>
        <taxon>Liliopsida</taxon>
        <taxon>Zosteraceae</taxon>
        <taxon>Zostera</taxon>
    </lineage>
</organism>
<evidence type="ECO:0000313" key="1">
    <source>
        <dbReference type="EMBL" id="KMZ70407.1"/>
    </source>
</evidence>
<dbReference type="AlphaFoldDB" id="A0A0K9PQ96"/>
<sequence length="39" mass="4493">MHVDPVIEGLNQKGYIRYRLSRAATKYVDGKHHLSGIRI</sequence>
<comment type="caution">
    <text evidence="1">The sequence shown here is derived from an EMBL/GenBank/DDBJ whole genome shotgun (WGS) entry which is preliminary data.</text>
</comment>
<keyword evidence="2" id="KW-1185">Reference proteome</keyword>
<proteinExistence type="predicted"/>
<evidence type="ECO:0000313" key="2">
    <source>
        <dbReference type="Proteomes" id="UP000036987"/>
    </source>
</evidence>
<accession>A0A0K9PQ96</accession>
<dbReference type="OrthoDB" id="287041at2759"/>